<keyword evidence="7" id="KW-0347">Helicase</keyword>
<dbReference type="EMBL" id="LMVP01000020">
    <property type="protein sequence ID" value="PAV14227.1"/>
    <property type="molecule type" value="Genomic_DNA"/>
</dbReference>
<dbReference type="InterPro" id="IPR054712">
    <property type="entry name" value="Cas3-like_dom"/>
</dbReference>
<dbReference type="GO" id="GO:0004518">
    <property type="term" value="F:nuclease activity"/>
    <property type="evidence" value="ECO:0007669"/>
    <property type="project" value="UniProtKB-KW"/>
</dbReference>
<dbReference type="PROSITE" id="PS51194">
    <property type="entry name" value="HELICASE_CTER"/>
    <property type="match status" value="1"/>
</dbReference>
<gene>
    <name evidence="12" type="ORF">ASJ81_14700</name>
</gene>
<evidence type="ECO:0000259" key="11">
    <source>
        <dbReference type="PROSITE" id="PS51643"/>
    </source>
</evidence>
<accession>A0A2A2HXT3</accession>
<evidence type="ECO:0000259" key="10">
    <source>
        <dbReference type="PROSITE" id="PS51194"/>
    </source>
</evidence>
<sequence>MFHFSEIKSHPDLPLESHLSQVAEIALEILKNKKIDFNEFGISESCVQDLVKMTALLHDIGKSTTFFQKRLSTGYKFPNGEHQHSGLSSIIAYKPLIDYCVNNNIDKYIALAPIIAIKFHHSEFSNSVNILPNDYSMEKRIENFYKCILELPLLQSIGLSVNEFPPSPLEIDCEIEDLLSEFSNCLPEKKMQFNILTLFIYSLLLEADKAYLAVSDKDLYNRRAIKINRNAVDDYKIVKFTDSKTEVNKTREKAYCEVINQLDNTDLKNHIYSLTLPTGMGKTLLSASWALKLRDKIEAENGFIPKIIVALPFLSIIEQSSNDYEDFLGRPKEDIFLKTHSLSSLEFKDYEHNTAEFFINIWNSQVIMTTFDQLLYAFLSFKPKSLMRFHNLMNCIIIMDEIQALPPHLWDPFSNFINEITKIGNSYLLVMSATMPHIIDNAVELVPTQKDNQLEKGPERYFEKLSRYKLILKHKNLQNITEFIENLKSNLKNVDENKIMIVLNTRDSAKKVYEGLKKYSNGRDLYFLSSYVIPKKRLERINQINESKNALVVTTQCIEAGVDIDMDYVIRDFGPLDSIIQVAGRCNREGLKNTKNVKIIRLYDPNFKSNFNPSGEFNRMVYDNLSLDATLKILDVEGEEVLENKVFGLAKKYFFELKRKDLGASRTKCLLDLSHEYIKNGKNFKFDIRRELRGDLKQYNLIVENFAPELRKEIENILSANVDRWEKRRNLKAIANKISVNSISVNAYKFDPEEIAKKGKGNFYFLNPEYYDEEIGFNYVTPSNSYIV</sequence>
<evidence type="ECO:0000256" key="4">
    <source>
        <dbReference type="ARBA" id="ARBA00022723"/>
    </source>
</evidence>
<name>A0A2A2HXT3_9EURY</name>
<feature type="domain" description="HD Cas3-type" evidence="11">
    <location>
        <begin position="8"/>
        <end position="210"/>
    </location>
</feature>
<evidence type="ECO:0000313" key="12">
    <source>
        <dbReference type="EMBL" id="PAV14227.1"/>
    </source>
</evidence>
<keyword evidence="5" id="KW-0547">Nucleotide-binding</keyword>
<dbReference type="InterPro" id="IPR006474">
    <property type="entry name" value="Helicase_Cas3_CRISPR-ass_core"/>
</dbReference>
<dbReference type="NCBIfam" id="TIGR01587">
    <property type="entry name" value="cas3_core"/>
    <property type="match status" value="1"/>
</dbReference>
<dbReference type="GO" id="GO:0051607">
    <property type="term" value="P:defense response to virus"/>
    <property type="evidence" value="ECO:0007669"/>
    <property type="project" value="UniProtKB-KW"/>
</dbReference>
<dbReference type="GO" id="GO:0046872">
    <property type="term" value="F:metal ion binding"/>
    <property type="evidence" value="ECO:0007669"/>
    <property type="project" value="UniProtKB-KW"/>
</dbReference>
<dbReference type="PROSITE" id="PS51643">
    <property type="entry name" value="HD_CAS3"/>
    <property type="match status" value="1"/>
</dbReference>
<dbReference type="NCBIfam" id="TIGR01596">
    <property type="entry name" value="cas3_HD"/>
    <property type="match status" value="1"/>
</dbReference>
<comment type="similarity">
    <text evidence="1">In the N-terminal section; belongs to the CRISPR-associated nuclease Cas3-HD family.</text>
</comment>
<dbReference type="InterPro" id="IPR006935">
    <property type="entry name" value="Helicase/UvrB_N"/>
</dbReference>
<dbReference type="AlphaFoldDB" id="A0A2A2HXT3"/>
<dbReference type="SMART" id="SM00490">
    <property type="entry name" value="HELICc"/>
    <property type="match status" value="1"/>
</dbReference>
<dbReference type="Gene3D" id="3.40.50.300">
    <property type="entry name" value="P-loop containing nucleotide triphosphate hydrolases"/>
    <property type="match status" value="2"/>
</dbReference>
<comment type="caution">
    <text evidence="12">The sequence shown here is derived from an EMBL/GenBank/DDBJ whole genome shotgun (WGS) entry which is preliminary data.</text>
</comment>
<dbReference type="CDD" id="cd09641">
    <property type="entry name" value="Cas3''_I"/>
    <property type="match status" value="1"/>
</dbReference>
<dbReference type="RefSeq" id="WP_095642999.1">
    <property type="nucleotide sequence ID" value="NZ_LMVP01000020.1"/>
</dbReference>
<keyword evidence="9" id="KW-0051">Antiviral defense</keyword>
<dbReference type="Pfam" id="PF18019">
    <property type="entry name" value="Cas3_HD"/>
    <property type="match status" value="1"/>
</dbReference>
<evidence type="ECO:0000256" key="8">
    <source>
        <dbReference type="ARBA" id="ARBA00022840"/>
    </source>
</evidence>
<evidence type="ECO:0000256" key="9">
    <source>
        <dbReference type="ARBA" id="ARBA00023118"/>
    </source>
</evidence>
<keyword evidence="4" id="KW-0479">Metal-binding</keyword>
<keyword evidence="13" id="KW-1185">Reference proteome</keyword>
<dbReference type="OrthoDB" id="43851at2157"/>
<comment type="similarity">
    <text evidence="2">In the central section; belongs to the CRISPR-associated helicase Cas3 family.</text>
</comment>
<dbReference type="InterPro" id="IPR014001">
    <property type="entry name" value="Helicase_ATP-bd"/>
</dbReference>
<dbReference type="CDD" id="cd17930">
    <property type="entry name" value="DEXHc_cas3"/>
    <property type="match status" value="1"/>
</dbReference>
<dbReference type="InterPro" id="IPR027417">
    <property type="entry name" value="P-loop_NTPase"/>
</dbReference>
<dbReference type="InterPro" id="IPR006483">
    <property type="entry name" value="CRISPR-assoc_Cas3_HD"/>
</dbReference>
<dbReference type="SUPFAM" id="SSF109604">
    <property type="entry name" value="HD-domain/PDEase-like"/>
    <property type="match status" value="1"/>
</dbReference>
<dbReference type="Proteomes" id="UP000218164">
    <property type="component" value="Unassembled WGS sequence"/>
</dbReference>
<dbReference type="Pfam" id="PF22590">
    <property type="entry name" value="Cas3-like_C_2"/>
    <property type="match status" value="1"/>
</dbReference>
<keyword evidence="3" id="KW-0540">Nuclease</keyword>
<dbReference type="GO" id="GO:0005524">
    <property type="term" value="F:ATP binding"/>
    <property type="evidence" value="ECO:0007669"/>
    <property type="project" value="UniProtKB-KW"/>
</dbReference>
<dbReference type="InterPro" id="IPR038257">
    <property type="entry name" value="CRISPR-assoc_Cas3_HD_sf"/>
</dbReference>
<evidence type="ECO:0000256" key="6">
    <source>
        <dbReference type="ARBA" id="ARBA00022801"/>
    </source>
</evidence>
<evidence type="ECO:0000313" key="13">
    <source>
        <dbReference type="Proteomes" id="UP000218164"/>
    </source>
</evidence>
<keyword evidence="6" id="KW-0378">Hydrolase</keyword>
<dbReference type="GO" id="GO:0140097">
    <property type="term" value="F:catalytic activity, acting on DNA"/>
    <property type="evidence" value="ECO:0007669"/>
    <property type="project" value="UniProtKB-ARBA"/>
</dbReference>
<dbReference type="InterPro" id="IPR001650">
    <property type="entry name" value="Helicase_C-like"/>
</dbReference>
<organism evidence="12 13">
    <name type="scientific">Methanosarcina spelaei</name>
    <dbReference type="NCBI Taxonomy" id="1036679"/>
    <lineage>
        <taxon>Archaea</taxon>
        <taxon>Methanobacteriati</taxon>
        <taxon>Methanobacteriota</taxon>
        <taxon>Stenosarchaea group</taxon>
        <taxon>Methanomicrobia</taxon>
        <taxon>Methanosarcinales</taxon>
        <taxon>Methanosarcinaceae</taxon>
        <taxon>Methanosarcina</taxon>
    </lineage>
</organism>
<evidence type="ECO:0000256" key="3">
    <source>
        <dbReference type="ARBA" id="ARBA00022722"/>
    </source>
</evidence>
<evidence type="ECO:0000256" key="1">
    <source>
        <dbReference type="ARBA" id="ARBA00006847"/>
    </source>
</evidence>
<feature type="domain" description="Helicase C-terminal" evidence="10">
    <location>
        <begin position="486"/>
        <end position="642"/>
    </location>
</feature>
<evidence type="ECO:0008006" key="14">
    <source>
        <dbReference type="Google" id="ProtNLM"/>
    </source>
</evidence>
<dbReference type="GO" id="GO:0016787">
    <property type="term" value="F:hydrolase activity"/>
    <property type="evidence" value="ECO:0007669"/>
    <property type="project" value="UniProtKB-KW"/>
</dbReference>
<dbReference type="SUPFAM" id="SSF52540">
    <property type="entry name" value="P-loop containing nucleoside triphosphate hydrolases"/>
    <property type="match status" value="1"/>
</dbReference>
<evidence type="ECO:0000256" key="7">
    <source>
        <dbReference type="ARBA" id="ARBA00022806"/>
    </source>
</evidence>
<evidence type="ECO:0000256" key="5">
    <source>
        <dbReference type="ARBA" id="ARBA00022741"/>
    </source>
</evidence>
<dbReference type="GO" id="GO:0004386">
    <property type="term" value="F:helicase activity"/>
    <property type="evidence" value="ECO:0007669"/>
    <property type="project" value="UniProtKB-KW"/>
</dbReference>
<keyword evidence="8" id="KW-0067">ATP-binding</keyword>
<dbReference type="Gene3D" id="1.10.3210.30">
    <property type="match status" value="1"/>
</dbReference>
<evidence type="ECO:0000256" key="2">
    <source>
        <dbReference type="ARBA" id="ARBA00009046"/>
    </source>
</evidence>
<dbReference type="GO" id="GO:0003677">
    <property type="term" value="F:DNA binding"/>
    <property type="evidence" value="ECO:0007669"/>
    <property type="project" value="InterPro"/>
</dbReference>
<proteinExistence type="inferred from homology"/>
<dbReference type="Pfam" id="PF04851">
    <property type="entry name" value="ResIII"/>
    <property type="match status" value="1"/>
</dbReference>
<dbReference type="SMART" id="SM00487">
    <property type="entry name" value="DEXDc"/>
    <property type="match status" value="1"/>
</dbReference>
<reference evidence="12 13" key="1">
    <citation type="journal article" date="2017" name="BMC Genomics">
        <title>Genomic analysis of methanogenic archaea reveals a shift towards energy conservation.</title>
        <authorList>
            <person name="Gilmore S.P."/>
            <person name="Henske J.K."/>
            <person name="Sexton J.A."/>
            <person name="Solomon K.V."/>
            <person name="Seppala S."/>
            <person name="Yoo J.I."/>
            <person name="Huyett L.M."/>
            <person name="Pressman A."/>
            <person name="Cogan J.Z."/>
            <person name="Kivenson V."/>
            <person name="Peng X."/>
            <person name="Tan Y."/>
            <person name="Valentine D.L."/>
            <person name="O'Malley M.A."/>
        </authorList>
    </citation>
    <scope>NUCLEOTIDE SEQUENCE [LARGE SCALE GENOMIC DNA]</scope>
    <source>
        <strain evidence="12 13">MC-15</strain>
    </source>
</reference>
<protein>
    <recommendedName>
        <fullName evidence="14">HD Cas3-type domain-containing protein</fullName>
    </recommendedName>
</protein>